<dbReference type="Pfam" id="PF04471">
    <property type="entry name" value="Mrr_cat"/>
    <property type="match status" value="1"/>
</dbReference>
<dbReference type="AlphaFoldDB" id="A0A4U6S0E6"/>
<proteinExistence type="predicted"/>
<organism evidence="3 4">
    <name type="scientific">Bradyrhizobium elkanii</name>
    <dbReference type="NCBI Taxonomy" id="29448"/>
    <lineage>
        <taxon>Bacteria</taxon>
        <taxon>Pseudomonadati</taxon>
        <taxon>Pseudomonadota</taxon>
        <taxon>Alphaproteobacteria</taxon>
        <taxon>Hyphomicrobiales</taxon>
        <taxon>Nitrobacteraceae</taxon>
        <taxon>Bradyrhizobium</taxon>
    </lineage>
</organism>
<dbReference type="Gene3D" id="2.30.280.20">
    <property type="match status" value="1"/>
</dbReference>
<keyword evidence="3" id="KW-0378">Hydrolase</keyword>
<sequence length="405" mass="44604">MRIIPSSVLSSSDLIVDAIYEGGRQGNAADDPISKILEGVGNQGGFRAAGRGPDKKYVVLYTSGEDKDWPDTLDLSTGQFIYFGDNKTPGHQLHETTRGGNELLRRAFEFLHASPPMRAKVPPFFIFKRYPTPSSSRSVQFKGLAVPGFPGLPSTADLVAVWKTTEGQRFQNYRSIFTVLDAPVIARSWLRELAAGPGASTAVSAPAAWLDWVRSGRAKALASESTTIIRSIEEQRPDTETKIEILRVVFEYFEQAPTAFEAFAARVFQMHDPRVIIDAITRGSVDGGRDAVGRYLLGLSGDPVYAEFSLEAKCYQPGFDESSPNTVGVREVSRLISRIRHRQFGVLVTTSVIARQAYEEVREDRHPIIFFGGGDIADILVNNGFNTPELVTTLLHTEFALTETD</sequence>
<dbReference type="GO" id="GO:0009307">
    <property type="term" value="P:DNA restriction-modification system"/>
    <property type="evidence" value="ECO:0007669"/>
    <property type="project" value="InterPro"/>
</dbReference>
<protein>
    <submittedName>
        <fullName evidence="3">Restriction endonuclease</fullName>
    </submittedName>
</protein>
<dbReference type="InterPro" id="IPR011856">
    <property type="entry name" value="tRNA_endonuc-like_dom_sf"/>
</dbReference>
<reference evidence="3 4" key="1">
    <citation type="submission" date="2019-05" db="EMBL/GenBank/DDBJ databases">
        <title>Draft Genome of Bradyrhizobium elkanii strain SEMIA 938, Used in Commercial Inoculants for Lupinus spp. in Brazil.</title>
        <authorList>
            <person name="Hungria M."/>
            <person name="Delamuta J.R.M."/>
            <person name="Ribeiro R.A."/>
            <person name="Nogueira M.A."/>
        </authorList>
    </citation>
    <scope>NUCLEOTIDE SEQUENCE [LARGE SCALE GENOMIC DNA]</scope>
    <source>
        <strain evidence="3 4">Semia 938</strain>
    </source>
</reference>
<comment type="caution">
    <text evidence="3">The sequence shown here is derived from an EMBL/GenBank/DDBJ whole genome shotgun (WGS) entry which is preliminary data.</text>
</comment>
<dbReference type="InterPro" id="IPR007560">
    <property type="entry name" value="Restrct_endonuc_IV_Mrr"/>
</dbReference>
<dbReference type="Proteomes" id="UP000305095">
    <property type="component" value="Unassembled WGS sequence"/>
</dbReference>
<feature type="domain" description="Restriction endonuclease type IV Mrr" evidence="1">
    <location>
        <begin position="257"/>
        <end position="379"/>
    </location>
</feature>
<name>A0A4U6S0E6_BRAEL</name>
<dbReference type="InterPro" id="IPR041409">
    <property type="entry name" value="RE_AspBHI_N"/>
</dbReference>
<accession>A0A4U6S0E6</accession>
<dbReference type="EMBL" id="SZZP01000009">
    <property type="protein sequence ID" value="TKV80441.1"/>
    <property type="molecule type" value="Genomic_DNA"/>
</dbReference>
<feature type="domain" description="Restriction endonuclease AspBHI N-terminal" evidence="2">
    <location>
        <begin position="26"/>
        <end position="216"/>
    </location>
</feature>
<keyword evidence="3" id="KW-0540">Nuclease</keyword>
<dbReference type="Gene3D" id="3.40.1350.10">
    <property type="match status" value="1"/>
</dbReference>
<evidence type="ECO:0000259" key="1">
    <source>
        <dbReference type="Pfam" id="PF04471"/>
    </source>
</evidence>
<dbReference type="GO" id="GO:0003677">
    <property type="term" value="F:DNA binding"/>
    <property type="evidence" value="ECO:0007669"/>
    <property type="project" value="InterPro"/>
</dbReference>
<keyword evidence="3" id="KW-0255">Endonuclease</keyword>
<evidence type="ECO:0000313" key="3">
    <source>
        <dbReference type="EMBL" id="TKV80441.1"/>
    </source>
</evidence>
<dbReference type="RefSeq" id="WP_137479222.1">
    <property type="nucleotide sequence ID" value="NZ_SZZP01000009.1"/>
</dbReference>
<dbReference type="GO" id="GO:0004519">
    <property type="term" value="F:endonuclease activity"/>
    <property type="evidence" value="ECO:0007669"/>
    <property type="project" value="UniProtKB-KW"/>
</dbReference>
<dbReference type="Pfam" id="PF18062">
    <property type="entry name" value="RE_AspBHI_N"/>
    <property type="match status" value="1"/>
</dbReference>
<evidence type="ECO:0000313" key="4">
    <source>
        <dbReference type="Proteomes" id="UP000305095"/>
    </source>
</evidence>
<evidence type="ECO:0000259" key="2">
    <source>
        <dbReference type="Pfam" id="PF18062"/>
    </source>
</evidence>
<gene>
    <name evidence="3" type="ORF">FDV58_16955</name>
</gene>